<dbReference type="Pfam" id="PF13343">
    <property type="entry name" value="SBP_bac_6"/>
    <property type="match status" value="1"/>
</dbReference>
<dbReference type="Gene3D" id="3.40.190.10">
    <property type="entry name" value="Periplasmic binding protein-like II"/>
    <property type="match status" value="2"/>
</dbReference>
<keyword evidence="3" id="KW-1185">Reference proteome</keyword>
<sequence length="317" mass="34349">MIEAARKEGVVVWYASVVVNQLSRPMIAAFEKKYPGIKVQLVDGQATDLVVKLINEGRANNIQADVSHGAANIRAPLEAAGLVDTYLPDSAKDYAGDLKDPNGTWVAQSMLYLLPAYNSDMVAEKDAPKSFADLLDPKWKGKMAWTNAMVQGGAPGFIGTVLGSMGEEKGMDYLRKLAAQKVINVPANQRVVLDQAVSGEFPIALSVFINHIAISAQKGAPIKPILVDPVTGIIDTTFLIKGAKHPNAGKLLIDFIVSKEGQEIFREADYIPAHPQVSAKIATLKPEGGNFKVRILPATGVEENMKKWTGIWNELYK</sequence>
<protein>
    <submittedName>
        <fullName evidence="2">Extracellular solute-binding protein</fullName>
    </submittedName>
</protein>
<dbReference type="Proteomes" id="UP000599312">
    <property type="component" value="Unassembled WGS sequence"/>
</dbReference>
<evidence type="ECO:0000256" key="1">
    <source>
        <dbReference type="ARBA" id="ARBA00022729"/>
    </source>
</evidence>
<gene>
    <name evidence="2" type="ORF">I2H38_10790</name>
</gene>
<accession>A0A931BMJ9</accession>
<dbReference type="InterPro" id="IPR026045">
    <property type="entry name" value="Ferric-bd"/>
</dbReference>
<dbReference type="PANTHER" id="PTHR30006">
    <property type="entry name" value="THIAMINE-BINDING PERIPLASMIC PROTEIN-RELATED"/>
    <property type="match status" value="1"/>
</dbReference>
<evidence type="ECO:0000313" key="2">
    <source>
        <dbReference type="EMBL" id="MBF9233862.1"/>
    </source>
</evidence>
<dbReference type="PANTHER" id="PTHR30006:SF24">
    <property type="entry name" value="SLL0237 PROTEIN"/>
    <property type="match status" value="1"/>
</dbReference>
<dbReference type="RefSeq" id="WP_196271852.1">
    <property type="nucleotide sequence ID" value="NZ_JADQDO010000004.1"/>
</dbReference>
<proteinExistence type="predicted"/>
<keyword evidence="1" id="KW-0732">Signal</keyword>
<dbReference type="AlphaFoldDB" id="A0A931BMJ9"/>
<reference evidence="2" key="1">
    <citation type="submission" date="2020-11" db="EMBL/GenBank/DDBJ databases">
        <authorList>
            <person name="Kim M.K."/>
        </authorList>
    </citation>
    <scope>NUCLEOTIDE SEQUENCE</scope>
    <source>
        <strain evidence="2">BT350</strain>
    </source>
</reference>
<dbReference type="SUPFAM" id="SSF53850">
    <property type="entry name" value="Periplasmic binding protein-like II"/>
    <property type="match status" value="1"/>
</dbReference>
<dbReference type="PIRSF" id="PIRSF002825">
    <property type="entry name" value="CfbpA"/>
    <property type="match status" value="1"/>
</dbReference>
<organism evidence="2 3">
    <name type="scientific">Microvirga alba</name>
    <dbReference type="NCBI Taxonomy" id="2791025"/>
    <lineage>
        <taxon>Bacteria</taxon>
        <taxon>Pseudomonadati</taxon>
        <taxon>Pseudomonadota</taxon>
        <taxon>Alphaproteobacteria</taxon>
        <taxon>Hyphomicrobiales</taxon>
        <taxon>Methylobacteriaceae</taxon>
        <taxon>Microvirga</taxon>
    </lineage>
</organism>
<name>A0A931BMJ9_9HYPH</name>
<evidence type="ECO:0000313" key="3">
    <source>
        <dbReference type="Proteomes" id="UP000599312"/>
    </source>
</evidence>
<comment type="caution">
    <text evidence="2">The sequence shown here is derived from an EMBL/GenBank/DDBJ whole genome shotgun (WGS) entry which is preliminary data.</text>
</comment>
<dbReference type="EMBL" id="JADQDO010000004">
    <property type="protein sequence ID" value="MBF9233862.1"/>
    <property type="molecule type" value="Genomic_DNA"/>
</dbReference>